<protein>
    <submittedName>
        <fullName evidence="1">Uncharacterized protein</fullName>
    </submittedName>
</protein>
<proteinExistence type="predicted"/>
<evidence type="ECO:0000313" key="2">
    <source>
        <dbReference type="Proteomes" id="UP000029640"/>
    </source>
</evidence>
<sequence>MQDRLYAFHNSSHNLILLDGENEYAVFVCVGNVVSTAMAPVAMTTRVMNKGVVRGASRGQEPAQPIDL</sequence>
<dbReference type="EMBL" id="AUVB01000085">
    <property type="protein sequence ID" value="KGE02758.1"/>
    <property type="molecule type" value="Genomic_DNA"/>
</dbReference>
<dbReference type="Proteomes" id="UP000029640">
    <property type="component" value="Unassembled WGS sequence"/>
</dbReference>
<evidence type="ECO:0000313" key="1">
    <source>
        <dbReference type="EMBL" id="KGE02758.1"/>
    </source>
</evidence>
<name>A0A095VNR9_9GAMM</name>
<keyword evidence="2" id="KW-1185">Reference proteome</keyword>
<accession>A0A095VNR9</accession>
<dbReference type="HOGENOM" id="CLU_2788128_0_0_6"/>
<comment type="caution">
    <text evidence="1">The sequence shown here is derived from an EMBL/GenBank/DDBJ whole genome shotgun (WGS) entry which is preliminary data.</text>
</comment>
<organism evidence="1 2">
    <name type="scientific">Pseudohaliea rubra DSM 19751</name>
    <dbReference type="NCBI Taxonomy" id="1265313"/>
    <lineage>
        <taxon>Bacteria</taxon>
        <taxon>Pseudomonadati</taxon>
        <taxon>Pseudomonadota</taxon>
        <taxon>Gammaproteobacteria</taxon>
        <taxon>Cellvibrionales</taxon>
        <taxon>Halieaceae</taxon>
        <taxon>Pseudohaliea</taxon>
    </lineage>
</organism>
<gene>
    <name evidence="1" type="ORF">HRUBRA_02736</name>
</gene>
<reference evidence="1 2" key="1">
    <citation type="journal article" date="2014" name="Genome Announc.">
        <title>Genome Sequence of Gammaproteobacterial Pseudohaliea rubra Type Strain DSM 19751, Isolated from Coastal Seawater of the Mediterranean Sea.</title>
        <authorList>
            <person name="Spring S."/>
            <person name="Fiebig A."/>
            <person name="Riedel T."/>
            <person name="Goker M."/>
            <person name="Klenk H.P."/>
        </authorList>
    </citation>
    <scope>NUCLEOTIDE SEQUENCE [LARGE SCALE GENOMIC DNA]</scope>
    <source>
        <strain evidence="1 2">DSM 19751</strain>
    </source>
</reference>
<dbReference type="AlphaFoldDB" id="A0A095VNR9"/>